<dbReference type="InterPro" id="IPR000683">
    <property type="entry name" value="Gfo/Idh/MocA-like_OxRdtase_N"/>
</dbReference>
<evidence type="ECO:0000259" key="1">
    <source>
        <dbReference type="Pfam" id="PF01408"/>
    </source>
</evidence>
<dbReference type="PANTHER" id="PTHR43818:SF5">
    <property type="entry name" value="OXIDOREDUCTASE FAMILY PROTEIN"/>
    <property type="match status" value="1"/>
</dbReference>
<dbReference type="Pfam" id="PF22725">
    <property type="entry name" value="GFO_IDH_MocA_C3"/>
    <property type="match status" value="1"/>
</dbReference>
<reference evidence="3 4" key="1">
    <citation type="submission" date="2020-10" db="EMBL/GenBank/DDBJ databases">
        <title>Complete genome sequence of Paludibaculum fermentans P105T, a facultatively anaerobic acidobacterium capable of dissimilatory Fe(III) reduction.</title>
        <authorList>
            <person name="Dedysh S.N."/>
            <person name="Beletsky A.V."/>
            <person name="Kulichevskaya I.S."/>
            <person name="Mardanov A.V."/>
            <person name="Ravin N.V."/>
        </authorList>
    </citation>
    <scope>NUCLEOTIDE SEQUENCE [LARGE SCALE GENOMIC DNA]</scope>
    <source>
        <strain evidence="3 4">P105</strain>
    </source>
</reference>
<dbReference type="RefSeq" id="WP_194449552.1">
    <property type="nucleotide sequence ID" value="NZ_CP063849.1"/>
</dbReference>
<feature type="domain" description="GFO/IDH/MocA-like oxidoreductase" evidence="2">
    <location>
        <begin position="163"/>
        <end position="317"/>
    </location>
</feature>
<evidence type="ECO:0000313" key="4">
    <source>
        <dbReference type="Proteomes" id="UP000593892"/>
    </source>
</evidence>
<name>A0A7S7NQI6_PALFE</name>
<evidence type="ECO:0000313" key="3">
    <source>
        <dbReference type="EMBL" id="QOY87885.1"/>
    </source>
</evidence>
<dbReference type="Proteomes" id="UP000593892">
    <property type="component" value="Chromosome"/>
</dbReference>
<proteinExistence type="predicted"/>
<accession>A0A7S7NQI6</accession>
<dbReference type="Pfam" id="PF01408">
    <property type="entry name" value="GFO_IDH_MocA"/>
    <property type="match status" value="1"/>
</dbReference>
<evidence type="ECO:0000259" key="2">
    <source>
        <dbReference type="Pfam" id="PF22725"/>
    </source>
</evidence>
<dbReference type="GO" id="GO:0000166">
    <property type="term" value="F:nucleotide binding"/>
    <property type="evidence" value="ECO:0007669"/>
    <property type="project" value="InterPro"/>
</dbReference>
<keyword evidence="4" id="KW-1185">Reference proteome</keyword>
<dbReference type="PANTHER" id="PTHR43818">
    <property type="entry name" value="BCDNA.GH03377"/>
    <property type="match status" value="1"/>
</dbReference>
<organism evidence="3 4">
    <name type="scientific">Paludibaculum fermentans</name>
    <dbReference type="NCBI Taxonomy" id="1473598"/>
    <lineage>
        <taxon>Bacteria</taxon>
        <taxon>Pseudomonadati</taxon>
        <taxon>Acidobacteriota</taxon>
        <taxon>Terriglobia</taxon>
        <taxon>Bryobacterales</taxon>
        <taxon>Bryobacteraceae</taxon>
        <taxon>Paludibaculum</taxon>
    </lineage>
</organism>
<dbReference type="KEGG" id="pfer:IRI77_34980"/>
<dbReference type="AlphaFoldDB" id="A0A7S7NQI6"/>
<protein>
    <submittedName>
        <fullName evidence="3">Gfo/Idh/MocA family oxidoreductase</fullName>
    </submittedName>
</protein>
<dbReference type="InterPro" id="IPR055170">
    <property type="entry name" value="GFO_IDH_MocA-like_dom"/>
</dbReference>
<dbReference type="Gene3D" id="3.30.360.10">
    <property type="entry name" value="Dihydrodipicolinate Reductase, domain 2"/>
    <property type="match status" value="1"/>
</dbReference>
<dbReference type="SUPFAM" id="SSF51735">
    <property type="entry name" value="NAD(P)-binding Rossmann-fold domains"/>
    <property type="match status" value="1"/>
</dbReference>
<dbReference type="InterPro" id="IPR036291">
    <property type="entry name" value="NAD(P)-bd_dom_sf"/>
</dbReference>
<dbReference type="SUPFAM" id="SSF55347">
    <property type="entry name" value="Glyceraldehyde-3-phosphate dehydrogenase-like, C-terminal domain"/>
    <property type="match status" value="1"/>
</dbReference>
<dbReference type="Gene3D" id="3.40.50.720">
    <property type="entry name" value="NAD(P)-binding Rossmann-like Domain"/>
    <property type="match status" value="1"/>
</dbReference>
<gene>
    <name evidence="3" type="ORF">IRI77_34980</name>
</gene>
<feature type="domain" description="Gfo/Idh/MocA-like oxidoreductase N-terminal" evidence="1">
    <location>
        <begin position="31"/>
        <end position="152"/>
    </location>
</feature>
<dbReference type="InterPro" id="IPR050463">
    <property type="entry name" value="Gfo/Idh/MocA_oxidrdct_glycsds"/>
</dbReference>
<sequence>MDFSRRGFLEMNAALATSMSAQVAPNDRIQLACIGCGARAHELMAGAMAHPQFEITQVVDAYTGRTERALDRIKETRGNTAKIRRDYREVIADKSVDAIICATPDHWHKQIVVEAMKAGKDVYCEKPLTYKSAEGLEIIATARDTGRMLQVGSQGMSTMSQVRAKQMIKEGKLGKVTMIRAAYNRNSASGAWIYPIPPDANPQTVNWDMFLGSAPKHGFDLERFFRWRCYRDYSGGIATDLFVHLCTTIHFLMDAKVPSKVMGMGGLYRWKESRDVPDTLNAVLEYPEGFTVNLSSTFNNQSSSEASFMFLGTEGTLSVGWGELKYWPEHIGEDNRWIVESWPKKLEEAYYKDPKVQKEEMPSLAKAHLVEGGTEWREQGQDATIIHFWHFLNSIKTRKSYWEDAVAGHHAAACAHMVNQSAREGRMVQWDFARDDVKA</sequence>
<dbReference type="EMBL" id="CP063849">
    <property type="protein sequence ID" value="QOY87885.1"/>
    <property type="molecule type" value="Genomic_DNA"/>
</dbReference>